<dbReference type="SUPFAM" id="SSF56300">
    <property type="entry name" value="Metallo-dependent phosphatases"/>
    <property type="match status" value="1"/>
</dbReference>
<gene>
    <name evidence="2" type="ORF">VSDG_05614</name>
</gene>
<dbReference type="EMBL" id="LJZO01000019">
    <property type="protein sequence ID" value="ROV96668.1"/>
    <property type="molecule type" value="Genomic_DNA"/>
</dbReference>
<feature type="domain" description="Calcineurin-like phosphoesterase" evidence="1">
    <location>
        <begin position="11"/>
        <end position="242"/>
    </location>
</feature>
<proteinExistence type="predicted"/>
<dbReference type="AlphaFoldDB" id="A0A423VZZ6"/>
<dbReference type="Gene3D" id="3.60.21.10">
    <property type="match status" value="1"/>
</dbReference>
<name>A0A423VZZ6_CYTCH</name>
<dbReference type="Pfam" id="PF00149">
    <property type="entry name" value="Metallophos"/>
    <property type="match status" value="1"/>
</dbReference>
<reference evidence="2 3" key="1">
    <citation type="submission" date="2015-09" db="EMBL/GenBank/DDBJ databases">
        <title>Host preference determinants of Valsa canker pathogens revealed by comparative genomics.</title>
        <authorList>
            <person name="Yin Z."/>
            <person name="Huang L."/>
        </authorList>
    </citation>
    <scope>NUCLEOTIDE SEQUENCE [LARGE SCALE GENOMIC DNA]</scope>
    <source>
        <strain evidence="2 3">YSFL</strain>
    </source>
</reference>
<keyword evidence="3" id="KW-1185">Reference proteome</keyword>
<dbReference type="CDD" id="cd07379">
    <property type="entry name" value="MPP_239FB"/>
    <property type="match status" value="1"/>
</dbReference>
<dbReference type="InterPro" id="IPR051693">
    <property type="entry name" value="UPF0046_metallophosphoest"/>
</dbReference>
<dbReference type="PANTHER" id="PTHR12905">
    <property type="entry name" value="METALLOPHOSPHOESTERASE"/>
    <property type="match status" value="1"/>
</dbReference>
<comment type="caution">
    <text evidence="2">The sequence shown here is derived from an EMBL/GenBank/DDBJ whole genome shotgun (WGS) entry which is preliminary data.</text>
</comment>
<dbReference type="InterPro" id="IPR004843">
    <property type="entry name" value="Calcineurin-like_PHP"/>
</dbReference>
<dbReference type="InterPro" id="IPR029052">
    <property type="entry name" value="Metallo-depent_PP-like"/>
</dbReference>
<dbReference type="GO" id="GO:0016787">
    <property type="term" value="F:hydrolase activity"/>
    <property type="evidence" value="ECO:0007669"/>
    <property type="project" value="InterPro"/>
</dbReference>
<organism evidence="2 3">
    <name type="scientific">Cytospora chrysosperma</name>
    <name type="common">Cytospora canker fungus</name>
    <name type="synonym">Sphaeria chrysosperma</name>
    <dbReference type="NCBI Taxonomy" id="252740"/>
    <lineage>
        <taxon>Eukaryota</taxon>
        <taxon>Fungi</taxon>
        <taxon>Dikarya</taxon>
        <taxon>Ascomycota</taxon>
        <taxon>Pezizomycotina</taxon>
        <taxon>Sordariomycetes</taxon>
        <taxon>Sordariomycetidae</taxon>
        <taxon>Diaporthales</taxon>
        <taxon>Cytosporaceae</taxon>
        <taxon>Cytospora</taxon>
    </lineage>
</organism>
<dbReference type="OrthoDB" id="630188at2759"/>
<dbReference type="Proteomes" id="UP000284375">
    <property type="component" value="Unassembled WGS sequence"/>
</dbReference>
<protein>
    <recommendedName>
        <fullName evidence="1">Calcineurin-like phosphoesterase domain-containing protein</fullName>
    </recommendedName>
</protein>
<evidence type="ECO:0000313" key="2">
    <source>
        <dbReference type="EMBL" id="ROV96668.1"/>
    </source>
</evidence>
<sequence length="356" mass="39453">MSPAAPDIRTRLLIISDTHGKRPFDPTTHPEEARAYGFHRPLPRADVAVHCGDLTIRSDVKEYQATFDMMREVDAPLKLVMPGNHDCSMDVGFWEKECARRGKYLPPEALEYLRQQPRETYEVVEKARQDGIHVLVAEGTYRFVLANGARLTVYASPWTPQYGTWGFQYDPDAMEVDAGDTVVIGGHDFQIEEGTDIAMTHGPPHGILDRTAMGADDAGCPGLMAAVRRARPRVHCFGHIHEGHGALLVPWEKEDESMMVGRDGGVADEAVVVKPLSLCPGDTGSLGSVPGKHTLFVNAAIMDVHYRPHQSPWLVDLELPPPDGEHKVQAEQTKKLLSLPITEESARFMNRERTAP</sequence>
<evidence type="ECO:0000313" key="3">
    <source>
        <dbReference type="Proteomes" id="UP000284375"/>
    </source>
</evidence>
<accession>A0A423VZZ6</accession>
<dbReference type="PANTHER" id="PTHR12905:SF0">
    <property type="entry name" value="CALCINEURIN-LIKE PHOSPHOESTERASE DOMAIN-CONTAINING PROTEIN"/>
    <property type="match status" value="1"/>
</dbReference>
<evidence type="ECO:0000259" key="1">
    <source>
        <dbReference type="Pfam" id="PF00149"/>
    </source>
</evidence>